<name>A0A4R6DP14_9RHOO</name>
<reference evidence="2 3" key="1">
    <citation type="submission" date="2019-03" db="EMBL/GenBank/DDBJ databases">
        <title>Genomic Encyclopedia of Type Strains, Phase IV (KMG-IV): sequencing the most valuable type-strain genomes for metagenomic binning, comparative biology and taxonomic classification.</title>
        <authorList>
            <person name="Goeker M."/>
        </authorList>
    </citation>
    <scope>NUCLEOTIDE SEQUENCE [LARGE SCALE GENOMIC DNA]</scope>
    <source>
        <strain evidence="2 3">DSM 12121</strain>
    </source>
</reference>
<dbReference type="RefSeq" id="WP_133594708.1">
    <property type="nucleotide sequence ID" value="NZ_SNVV01000026.1"/>
</dbReference>
<dbReference type="OrthoDB" id="288267at2"/>
<evidence type="ECO:0000256" key="1">
    <source>
        <dbReference type="SAM" id="Phobius"/>
    </source>
</evidence>
<keyword evidence="1" id="KW-1133">Transmembrane helix</keyword>
<gene>
    <name evidence="2" type="ORF">C7389_12653</name>
</gene>
<sequence length="170" mass="18037">MEEQTPLLVRSLAAGSSASLASTVALAWGGRRDCASALAPVNAVSHWLWREAALHQQQASMRYSLPGYAIHHAMSVLWAVVYEKTLEQAAAGGGAERRAPGPGTMVAAGLGVAALACLVDLKLTPQRLTPGFERRLASGPLAAVYLLFGLGLALPRLLRTLRRDSRHMAC</sequence>
<dbReference type="AlphaFoldDB" id="A0A4R6DP14"/>
<comment type="caution">
    <text evidence="2">The sequence shown here is derived from an EMBL/GenBank/DDBJ whole genome shotgun (WGS) entry which is preliminary data.</text>
</comment>
<feature type="transmembrane region" description="Helical" evidence="1">
    <location>
        <begin position="136"/>
        <end position="158"/>
    </location>
</feature>
<dbReference type="Proteomes" id="UP000295129">
    <property type="component" value="Unassembled WGS sequence"/>
</dbReference>
<keyword evidence="3" id="KW-1185">Reference proteome</keyword>
<protein>
    <submittedName>
        <fullName evidence="2">Uncharacterized protein</fullName>
    </submittedName>
</protein>
<evidence type="ECO:0000313" key="3">
    <source>
        <dbReference type="Proteomes" id="UP000295129"/>
    </source>
</evidence>
<keyword evidence="1" id="KW-0812">Transmembrane</keyword>
<evidence type="ECO:0000313" key="2">
    <source>
        <dbReference type="EMBL" id="TDN46746.1"/>
    </source>
</evidence>
<accession>A0A4R6DP14</accession>
<keyword evidence="1" id="KW-0472">Membrane</keyword>
<organism evidence="2 3">
    <name type="scientific">Azoarcus indigens</name>
    <dbReference type="NCBI Taxonomy" id="29545"/>
    <lineage>
        <taxon>Bacteria</taxon>
        <taxon>Pseudomonadati</taxon>
        <taxon>Pseudomonadota</taxon>
        <taxon>Betaproteobacteria</taxon>
        <taxon>Rhodocyclales</taxon>
        <taxon>Zoogloeaceae</taxon>
        <taxon>Azoarcus</taxon>
    </lineage>
</organism>
<proteinExistence type="predicted"/>
<dbReference type="EMBL" id="SNVV01000026">
    <property type="protein sequence ID" value="TDN46746.1"/>
    <property type="molecule type" value="Genomic_DNA"/>
</dbReference>